<reference evidence="10 11" key="1">
    <citation type="submission" date="2020-11" db="EMBL/GenBank/DDBJ databases">
        <title>A novel isolate from a Black sea contaminated sediment with potential to produce alkanes: Plantactinospora alkalitolerans sp. nov.</title>
        <authorList>
            <person name="Carro L."/>
            <person name="Veyisoglu A."/>
            <person name="Guven K."/>
            <person name="Schumann P."/>
            <person name="Klenk H.-P."/>
            <person name="Sahin N."/>
        </authorList>
    </citation>
    <scope>NUCLEOTIDE SEQUENCE [LARGE SCALE GENOMIC DNA]</scope>
    <source>
        <strain evidence="10 11">S1510</strain>
    </source>
</reference>
<feature type="region of interest" description="Disordered" evidence="7">
    <location>
        <begin position="344"/>
        <end position="381"/>
    </location>
</feature>
<dbReference type="InterPro" id="IPR000731">
    <property type="entry name" value="SSD"/>
</dbReference>
<keyword evidence="5 8" id="KW-1133">Transmembrane helix</keyword>
<dbReference type="Pfam" id="PF03176">
    <property type="entry name" value="MMPL"/>
    <property type="match status" value="1"/>
</dbReference>
<evidence type="ECO:0000259" key="9">
    <source>
        <dbReference type="PROSITE" id="PS50156"/>
    </source>
</evidence>
<evidence type="ECO:0000313" key="11">
    <source>
        <dbReference type="Proteomes" id="UP000638560"/>
    </source>
</evidence>
<evidence type="ECO:0000256" key="6">
    <source>
        <dbReference type="ARBA" id="ARBA00023136"/>
    </source>
</evidence>
<protein>
    <submittedName>
        <fullName evidence="10">MMPL family transporter</fullName>
    </submittedName>
</protein>
<sequence length="404" mass="41892">MFVWWGSAVVRLRWAVLAAGLVLIAVGAAWGTGVFGSLTGGGFDDPASESSRADRRIRAELGKQGADLVVLYSSNTAAVDQPAFRDPVTATLDRLRQHPEVARVTSWYDTQAPALLANDRHSTYAAVQLRVTDPDEMTDVYEKLRPALDAPGVATEAGGTVPFLAEANAQTTEDITRAETLSLPILLVLLILIFRGLVAAATPLLIGGMAILGAFVSVRLLGFVTDVSVFAINIITLIGLGMAVDYALFIVSRFREELGAGHPTARAIQRTMNTAGRTVMVSGLTVATAMASLLIFPQVFLRSMGLGGIAAVLVAMVASLTVLPALLAVLGPRINALAVRLPRRRRPASTGPGPRPARGRIRPATTGTMPAGGSGGAPATTGTMPAGGSGGAVDGSGGCILYTS</sequence>
<evidence type="ECO:0000256" key="5">
    <source>
        <dbReference type="ARBA" id="ARBA00022989"/>
    </source>
</evidence>
<dbReference type="Gene3D" id="1.20.1640.10">
    <property type="entry name" value="Multidrug efflux transporter AcrB transmembrane domain"/>
    <property type="match status" value="1"/>
</dbReference>
<dbReference type="SUPFAM" id="SSF82866">
    <property type="entry name" value="Multidrug efflux transporter AcrB transmembrane domain"/>
    <property type="match status" value="1"/>
</dbReference>
<feature type="transmembrane region" description="Helical" evidence="8">
    <location>
        <begin position="279"/>
        <end position="300"/>
    </location>
</feature>
<accession>A0ABS0H7R0</accession>
<evidence type="ECO:0000256" key="7">
    <source>
        <dbReference type="SAM" id="MobiDB-lite"/>
    </source>
</evidence>
<comment type="subcellular location">
    <subcellularLocation>
        <location evidence="1">Cell membrane</location>
        <topology evidence="1">Multi-pass membrane protein</topology>
    </subcellularLocation>
</comment>
<keyword evidence="11" id="KW-1185">Reference proteome</keyword>
<organism evidence="10 11">
    <name type="scientific">Plantactinospora alkalitolerans</name>
    <dbReference type="NCBI Taxonomy" id="2789879"/>
    <lineage>
        <taxon>Bacteria</taxon>
        <taxon>Bacillati</taxon>
        <taxon>Actinomycetota</taxon>
        <taxon>Actinomycetes</taxon>
        <taxon>Micromonosporales</taxon>
        <taxon>Micromonosporaceae</taxon>
        <taxon>Plantactinospora</taxon>
    </lineage>
</organism>
<feature type="transmembrane region" description="Helical" evidence="8">
    <location>
        <begin position="306"/>
        <end position="330"/>
    </location>
</feature>
<comment type="similarity">
    <text evidence="2">Belongs to the resistance-nodulation-cell division (RND) (TC 2.A.6) family. MmpL subfamily.</text>
</comment>
<dbReference type="PROSITE" id="PS50156">
    <property type="entry name" value="SSD"/>
    <property type="match status" value="1"/>
</dbReference>
<keyword evidence="3" id="KW-1003">Cell membrane</keyword>
<feature type="transmembrane region" description="Helical" evidence="8">
    <location>
        <begin position="181"/>
        <end position="198"/>
    </location>
</feature>
<evidence type="ECO:0000256" key="4">
    <source>
        <dbReference type="ARBA" id="ARBA00022692"/>
    </source>
</evidence>
<dbReference type="InterPro" id="IPR004869">
    <property type="entry name" value="MMPL_dom"/>
</dbReference>
<dbReference type="PANTHER" id="PTHR33406">
    <property type="entry name" value="MEMBRANE PROTEIN MJ1562-RELATED"/>
    <property type="match status" value="1"/>
</dbReference>
<dbReference type="InterPro" id="IPR050545">
    <property type="entry name" value="Mycobact_MmpL"/>
</dbReference>
<dbReference type="RefSeq" id="WP_196205992.1">
    <property type="nucleotide sequence ID" value="NZ_JADPUN010000350.1"/>
</dbReference>
<gene>
    <name evidence="10" type="ORF">I0C86_37100</name>
</gene>
<feature type="domain" description="SSD" evidence="9">
    <location>
        <begin position="200"/>
        <end position="329"/>
    </location>
</feature>
<name>A0ABS0H7R0_9ACTN</name>
<feature type="non-terminal residue" evidence="10">
    <location>
        <position position="404"/>
    </location>
</feature>
<evidence type="ECO:0000256" key="1">
    <source>
        <dbReference type="ARBA" id="ARBA00004651"/>
    </source>
</evidence>
<keyword evidence="6 8" id="KW-0472">Membrane</keyword>
<feature type="transmembrane region" description="Helical" evidence="8">
    <location>
        <begin position="230"/>
        <end position="251"/>
    </location>
</feature>
<keyword evidence="4 8" id="KW-0812">Transmembrane</keyword>
<proteinExistence type="inferred from homology"/>
<evidence type="ECO:0000256" key="3">
    <source>
        <dbReference type="ARBA" id="ARBA00022475"/>
    </source>
</evidence>
<evidence type="ECO:0000256" key="2">
    <source>
        <dbReference type="ARBA" id="ARBA00010157"/>
    </source>
</evidence>
<evidence type="ECO:0000313" key="10">
    <source>
        <dbReference type="EMBL" id="MBF9134508.1"/>
    </source>
</evidence>
<dbReference type="PANTHER" id="PTHR33406:SF11">
    <property type="entry name" value="MEMBRANE PROTEIN SCO6666-RELATED"/>
    <property type="match status" value="1"/>
</dbReference>
<dbReference type="EMBL" id="JADPUN010000350">
    <property type="protein sequence ID" value="MBF9134508.1"/>
    <property type="molecule type" value="Genomic_DNA"/>
</dbReference>
<dbReference type="Proteomes" id="UP000638560">
    <property type="component" value="Unassembled WGS sequence"/>
</dbReference>
<evidence type="ECO:0000256" key="8">
    <source>
        <dbReference type="SAM" id="Phobius"/>
    </source>
</evidence>
<comment type="caution">
    <text evidence="10">The sequence shown here is derived from an EMBL/GenBank/DDBJ whole genome shotgun (WGS) entry which is preliminary data.</text>
</comment>